<dbReference type="InterPro" id="IPR001245">
    <property type="entry name" value="Ser-Thr/Tyr_kinase_cat_dom"/>
</dbReference>
<dbReference type="OrthoDB" id="10261027at2759"/>
<keyword evidence="4" id="KW-1185">Reference proteome</keyword>
<dbReference type="AlphaFoldDB" id="A0A397JMG4"/>
<reference evidence="3 4" key="1">
    <citation type="submission" date="2018-08" db="EMBL/GenBank/DDBJ databases">
        <title>Genome and evolution of the arbuscular mycorrhizal fungus Diversispora epigaea (formerly Glomus versiforme) and its bacterial endosymbionts.</title>
        <authorList>
            <person name="Sun X."/>
            <person name="Fei Z."/>
            <person name="Harrison M."/>
        </authorList>
    </citation>
    <scope>NUCLEOTIDE SEQUENCE [LARGE SCALE GENOMIC DNA]</scope>
    <source>
        <strain evidence="3 4">IT104</strain>
    </source>
</reference>
<dbReference type="InterPro" id="IPR051681">
    <property type="entry name" value="Ser/Thr_Kinases-Pseudokinases"/>
</dbReference>
<dbReference type="GO" id="GO:0004674">
    <property type="term" value="F:protein serine/threonine kinase activity"/>
    <property type="evidence" value="ECO:0007669"/>
    <property type="project" value="TreeGrafter"/>
</dbReference>
<dbReference type="InterPro" id="IPR000719">
    <property type="entry name" value="Prot_kinase_dom"/>
</dbReference>
<dbReference type="EMBL" id="PQFF01000051">
    <property type="protein sequence ID" value="RHZ86123.1"/>
    <property type="molecule type" value="Genomic_DNA"/>
</dbReference>
<protein>
    <recommendedName>
        <fullName evidence="2">Protein kinase domain-containing protein</fullName>
    </recommendedName>
</protein>
<feature type="compositionally biased region" description="Polar residues" evidence="1">
    <location>
        <begin position="484"/>
        <end position="493"/>
    </location>
</feature>
<organism evidence="3 4">
    <name type="scientific">Diversispora epigaea</name>
    <dbReference type="NCBI Taxonomy" id="1348612"/>
    <lineage>
        <taxon>Eukaryota</taxon>
        <taxon>Fungi</taxon>
        <taxon>Fungi incertae sedis</taxon>
        <taxon>Mucoromycota</taxon>
        <taxon>Glomeromycotina</taxon>
        <taxon>Glomeromycetes</taxon>
        <taxon>Diversisporales</taxon>
        <taxon>Diversisporaceae</taxon>
        <taxon>Diversispora</taxon>
    </lineage>
</organism>
<proteinExistence type="predicted"/>
<dbReference type="InterPro" id="IPR011009">
    <property type="entry name" value="Kinase-like_dom_sf"/>
</dbReference>
<evidence type="ECO:0000313" key="4">
    <source>
        <dbReference type="Proteomes" id="UP000266861"/>
    </source>
</evidence>
<dbReference type="STRING" id="1348612.A0A397JMG4"/>
<sequence length="503" mass="58111">MKSRASSKETKCSAGHSTSDIGYQNKKNTINYGYCDLCTKEHFIEEFKTWSSGNVEIDKIIQECQTNNGYNLRWIPYDNFQEIKHIANGGYGSVHSTILKNGVKRYWDLNKSDWDYCNVGDKVALKEINDSKDDVSIFIKEVQNIQTVSDLLYVTICLGISKNPITQNFIIVMELYDNSLHKFLKTNFWKLRWELKLYLLYNIAGGLNNLHKKNLAHCDLHAGNILTKSYSDFINSNLTTIADFGSCSLENDSILKSDNKSNKIYGSIPYIPPEVLRGNTYSKKGDIYSFGGIMYEMATGKQPFYDQAHDTRLIINIYNEERPKIPDHTLDWIPKFYIDLMHRCWSNDPSKRPTAQELYDVLWNLFEILLNNKVDDDLFKQFKKADENKEKAIKSQKHESSSSPYISHSQSCYFSRTIYTLYGLHESLEDIKSGKSQDPNLLKPDEPVTSSVITYDIDPKEIEECIDWEKEIKENKNRTRKRSFSTLNSGSDNITKKKVKIAN</sequence>
<dbReference type="Pfam" id="PF07714">
    <property type="entry name" value="PK_Tyr_Ser-Thr"/>
    <property type="match status" value="1"/>
</dbReference>
<dbReference type="PANTHER" id="PTHR44329">
    <property type="entry name" value="SERINE/THREONINE-PROTEIN KINASE TNNI3K-RELATED"/>
    <property type="match status" value="1"/>
</dbReference>
<dbReference type="Gene3D" id="1.10.510.10">
    <property type="entry name" value="Transferase(Phosphotransferase) domain 1"/>
    <property type="match status" value="1"/>
</dbReference>
<dbReference type="SUPFAM" id="SSF56112">
    <property type="entry name" value="Protein kinase-like (PK-like)"/>
    <property type="match status" value="1"/>
</dbReference>
<feature type="domain" description="Protein kinase" evidence="2">
    <location>
        <begin position="80"/>
        <end position="370"/>
    </location>
</feature>
<gene>
    <name evidence="3" type="ORF">Glove_54g164</name>
</gene>
<evidence type="ECO:0000256" key="1">
    <source>
        <dbReference type="SAM" id="MobiDB-lite"/>
    </source>
</evidence>
<dbReference type="Proteomes" id="UP000266861">
    <property type="component" value="Unassembled WGS sequence"/>
</dbReference>
<accession>A0A397JMG4</accession>
<feature type="region of interest" description="Disordered" evidence="1">
    <location>
        <begin position="476"/>
        <end position="503"/>
    </location>
</feature>
<evidence type="ECO:0000313" key="3">
    <source>
        <dbReference type="EMBL" id="RHZ86123.1"/>
    </source>
</evidence>
<comment type="caution">
    <text evidence="3">The sequence shown here is derived from an EMBL/GenBank/DDBJ whole genome shotgun (WGS) entry which is preliminary data.</text>
</comment>
<dbReference type="PROSITE" id="PS50011">
    <property type="entry name" value="PROTEIN_KINASE_DOM"/>
    <property type="match status" value="1"/>
</dbReference>
<evidence type="ECO:0000259" key="2">
    <source>
        <dbReference type="PROSITE" id="PS50011"/>
    </source>
</evidence>
<dbReference type="GO" id="GO:0005524">
    <property type="term" value="F:ATP binding"/>
    <property type="evidence" value="ECO:0007669"/>
    <property type="project" value="InterPro"/>
</dbReference>
<name>A0A397JMG4_9GLOM</name>